<accession>A0A2P6SNQ1</accession>
<dbReference type="AlphaFoldDB" id="A0A2P6SNQ1"/>
<comment type="caution">
    <text evidence="2">The sequence shown here is derived from an EMBL/GenBank/DDBJ whole genome shotgun (WGS) entry which is preliminary data.</text>
</comment>
<dbReference type="OMA" id="NTLWKGQ"/>
<dbReference type="Gene3D" id="1.20.1280.50">
    <property type="match status" value="1"/>
</dbReference>
<evidence type="ECO:0000313" key="3">
    <source>
        <dbReference type="Proteomes" id="UP000238479"/>
    </source>
</evidence>
<dbReference type="PANTHER" id="PTHR47744">
    <property type="entry name" value="OS05G0526300 PROTEIN"/>
    <property type="match status" value="1"/>
</dbReference>
<dbReference type="Proteomes" id="UP000238479">
    <property type="component" value="Chromosome 1"/>
</dbReference>
<sequence length="216" mass="25245">MIAHKRRAKARQEENVAHLPQDVLVHVFSFLDFQSLVSVGQVCWPWNFAASDNRLWQRQYATFFRDSYNDLNIKEQHSSRQVEDDSYTLFWRKAFKRAYKAFKYKLINSYHCISAWISGNNSSKKLKSSRGYCRYCKTIVWLDNMKCFNDHIGLNPEIQKIDPVSPSQVVDYLLEDSIPVKSSSESDSDSDSEAGSFSRLWAYRRPLTSTEDMPFP</sequence>
<dbReference type="PROSITE" id="PS50181">
    <property type="entry name" value="FBOX"/>
    <property type="match status" value="1"/>
</dbReference>
<reference evidence="2 3" key="1">
    <citation type="journal article" date="2018" name="Nat. Genet.">
        <title>The Rosa genome provides new insights in the design of modern roses.</title>
        <authorList>
            <person name="Bendahmane M."/>
        </authorList>
    </citation>
    <scope>NUCLEOTIDE SEQUENCE [LARGE SCALE GENOMIC DNA]</scope>
    <source>
        <strain evidence="3">cv. Old Blush</strain>
    </source>
</reference>
<keyword evidence="3" id="KW-1185">Reference proteome</keyword>
<organism evidence="2 3">
    <name type="scientific">Rosa chinensis</name>
    <name type="common">China rose</name>
    <dbReference type="NCBI Taxonomy" id="74649"/>
    <lineage>
        <taxon>Eukaryota</taxon>
        <taxon>Viridiplantae</taxon>
        <taxon>Streptophyta</taxon>
        <taxon>Embryophyta</taxon>
        <taxon>Tracheophyta</taxon>
        <taxon>Spermatophyta</taxon>
        <taxon>Magnoliopsida</taxon>
        <taxon>eudicotyledons</taxon>
        <taxon>Gunneridae</taxon>
        <taxon>Pentapetalae</taxon>
        <taxon>rosids</taxon>
        <taxon>fabids</taxon>
        <taxon>Rosales</taxon>
        <taxon>Rosaceae</taxon>
        <taxon>Rosoideae</taxon>
        <taxon>Rosoideae incertae sedis</taxon>
        <taxon>Rosa</taxon>
    </lineage>
</organism>
<dbReference type="SUPFAM" id="SSF81383">
    <property type="entry name" value="F-box domain"/>
    <property type="match status" value="1"/>
</dbReference>
<gene>
    <name evidence="2" type="ORF">RchiOBHm_Chr1g0379501</name>
</gene>
<dbReference type="InterPro" id="IPR001810">
    <property type="entry name" value="F-box_dom"/>
</dbReference>
<evidence type="ECO:0000259" key="1">
    <source>
        <dbReference type="PROSITE" id="PS50181"/>
    </source>
</evidence>
<dbReference type="InterPro" id="IPR036047">
    <property type="entry name" value="F-box-like_dom_sf"/>
</dbReference>
<protein>
    <submittedName>
        <fullName evidence="2">Putative F-box domain-containing protein</fullName>
    </submittedName>
</protein>
<dbReference type="STRING" id="74649.A0A2P6SNQ1"/>
<proteinExistence type="predicted"/>
<name>A0A2P6SNQ1_ROSCH</name>
<dbReference type="Pfam" id="PF12937">
    <property type="entry name" value="F-box-like"/>
    <property type="match status" value="1"/>
</dbReference>
<dbReference type="EMBL" id="PDCK01000039">
    <property type="protein sequence ID" value="PRQ60281.1"/>
    <property type="molecule type" value="Genomic_DNA"/>
</dbReference>
<dbReference type="SMART" id="SM00256">
    <property type="entry name" value="FBOX"/>
    <property type="match status" value="1"/>
</dbReference>
<evidence type="ECO:0000313" key="2">
    <source>
        <dbReference type="EMBL" id="PRQ60281.1"/>
    </source>
</evidence>
<dbReference type="PANTHER" id="PTHR47744:SF1">
    <property type="entry name" value="OS05G0526300 PROTEIN"/>
    <property type="match status" value="1"/>
</dbReference>
<dbReference type="Gramene" id="PRQ60281">
    <property type="protein sequence ID" value="PRQ60281"/>
    <property type="gene ID" value="RchiOBHm_Chr1g0379501"/>
</dbReference>
<feature type="domain" description="F-box" evidence="1">
    <location>
        <begin position="13"/>
        <end position="59"/>
    </location>
</feature>
<dbReference type="CDD" id="cd09917">
    <property type="entry name" value="F-box_SF"/>
    <property type="match status" value="1"/>
</dbReference>